<dbReference type="RefSeq" id="XP_044723551.1">
    <property type="nucleotide sequence ID" value="XM_044862525.1"/>
</dbReference>
<dbReference type="PANTHER" id="PTHR36142:SF2">
    <property type="entry name" value="METALLO-HYDROLASE_OXIDOREDUCTASE SUPERFAMILY PROTEIN"/>
    <property type="match status" value="1"/>
</dbReference>
<dbReference type="EMBL" id="JAIZPD010000003">
    <property type="protein sequence ID" value="KAH0966038.1"/>
    <property type="molecule type" value="Genomic_DNA"/>
</dbReference>
<dbReference type="Gene3D" id="3.60.15.10">
    <property type="entry name" value="Ribonuclease Z/Hydroxyacylglutathione hydrolase-like"/>
    <property type="match status" value="1"/>
</dbReference>
<evidence type="ECO:0000313" key="3">
    <source>
        <dbReference type="Proteomes" id="UP000824596"/>
    </source>
</evidence>
<dbReference type="InterPro" id="IPR036866">
    <property type="entry name" value="RibonucZ/Hydroxyglut_hydro"/>
</dbReference>
<keyword evidence="3" id="KW-1185">Reference proteome</keyword>
<protein>
    <submittedName>
        <fullName evidence="2">Major facilitator superfamily protein</fullName>
    </submittedName>
</protein>
<dbReference type="PANTHER" id="PTHR36142">
    <property type="entry name" value="METALLO-HYDROLASE/OXIDOREDUCTASE SUPERFAMILY PROTEIN"/>
    <property type="match status" value="1"/>
</dbReference>
<evidence type="ECO:0000313" key="2">
    <source>
        <dbReference type="EMBL" id="KAH0966038.1"/>
    </source>
</evidence>
<sequence length="388" mass="42766">MAAPAARPCQPQPVSTRDSSSPSPGSFHLSDREQWSSLLLRSARCQRPLLAHLNGDTSWLLQLPRPAHRHHPSRTHFNILVDPWLRGPQSDVAGWFSTQWHLIPPSFDTVADLDDALRDVEARTLLQLGSSPSSSNGRDGDAGDGLETEPCSDSRIDAVVVSHEFTDHCHQATLLEVSPHTPVFAPQVAADLIRSWSHFDRVFTAPALQARDDWSPAGLPAVDPLPDWIAIGRLVAPDNSLYYHSAMLVAFRLGNKDDGDDDSREAILYAPHGVQSRDLDGIRSSGLRPLALLHGLHDVRIWMAKQLNLGALDGIEAVAATGARYWVATHDEDKKGAGLIAPFLRRTRYSLKEAVHHQQQRLREDPGHGEPPDYRFFELGSGDGLCLD</sequence>
<dbReference type="GeneID" id="68353183"/>
<dbReference type="AlphaFoldDB" id="A0A9P8N0T4"/>
<accession>A0A9P8N0T4</accession>
<proteinExistence type="predicted"/>
<reference evidence="2" key="1">
    <citation type="submission" date="2021-09" db="EMBL/GenBank/DDBJ databases">
        <title>A high-quality genome of the endoparasitic fungus Hirsutella rhossiliensis with a comparison of Hirsutella genomes reveals transposable elements contributing to genome size variation.</title>
        <authorList>
            <person name="Lin R."/>
            <person name="Jiao Y."/>
            <person name="Sun X."/>
            <person name="Ling J."/>
            <person name="Xie B."/>
            <person name="Cheng X."/>
        </authorList>
    </citation>
    <scope>NUCLEOTIDE SEQUENCE</scope>
    <source>
        <strain evidence="2">HR02</strain>
    </source>
</reference>
<dbReference type="SUPFAM" id="SSF56281">
    <property type="entry name" value="Metallo-hydrolase/oxidoreductase"/>
    <property type="match status" value="1"/>
</dbReference>
<evidence type="ECO:0000256" key="1">
    <source>
        <dbReference type="SAM" id="MobiDB-lite"/>
    </source>
</evidence>
<feature type="region of interest" description="Disordered" evidence="1">
    <location>
        <begin position="128"/>
        <end position="149"/>
    </location>
</feature>
<gene>
    <name evidence="2" type="ORF">HRG_04054</name>
</gene>
<name>A0A9P8N0T4_9HYPO</name>
<organism evidence="2 3">
    <name type="scientific">Hirsutella rhossiliensis</name>
    <dbReference type="NCBI Taxonomy" id="111463"/>
    <lineage>
        <taxon>Eukaryota</taxon>
        <taxon>Fungi</taxon>
        <taxon>Dikarya</taxon>
        <taxon>Ascomycota</taxon>
        <taxon>Pezizomycotina</taxon>
        <taxon>Sordariomycetes</taxon>
        <taxon>Hypocreomycetidae</taxon>
        <taxon>Hypocreales</taxon>
        <taxon>Ophiocordycipitaceae</taxon>
        <taxon>Hirsutella</taxon>
    </lineage>
</organism>
<comment type="caution">
    <text evidence="2">The sequence shown here is derived from an EMBL/GenBank/DDBJ whole genome shotgun (WGS) entry which is preliminary data.</text>
</comment>
<dbReference type="OrthoDB" id="9971601at2759"/>
<feature type="region of interest" description="Disordered" evidence="1">
    <location>
        <begin position="1"/>
        <end position="29"/>
    </location>
</feature>
<feature type="compositionally biased region" description="Polar residues" evidence="1">
    <location>
        <begin position="128"/>
        <end position="137"/>
    </location>
</feature>
<dbReference type="Proteomes" id="UP000824596">
    <property type="component" value="Unassembled WGS sequence"/>
</dbReference>
<feature type="compositionally biased region" description="Low complexity" evidence="1">
    <location>
        <begin position="1"/>
        <end position="28"/>
    </location>
</feature>